<evidence type="ECO:0000313" key="4">
    <source>
        <dbReference type="Proteomes" id="UP001345963"/>
    </source>
</evidence>
<evidence type="ECO:0000256" key="1">
    <source>
        <dbReference type="SAM" id="MobiDB-lite"/>
    </source>
</evidence>
<dbReference type="EMBL" id="JAHUTI010010268">
    <property type="protein sequence ID" value="MED6235222.1"/>
    <property type="molecule type" value="Genomic_DNA"/>
</dbReference>
<evidence type="ECO:0008006" key="5">
    <source>
        <dbReference type="Google" id="ProtNLM"/>
    </source>
</evidence>
<keyword evidence="4" id="KW-1185">Reference proteome</keyword>
<evidence type="ECO:0000313" key="3">
    <source>
        <dbReference type="EMBL" id="MED6235222.1"/>
    </source>
</evidence>
<evidence type="ECO:0000256" key="2">
    <source>
        <dbReference type="SAM" id="Phobius"/>
    </source>
</evidence>
<proteinExistence type="predicted"/>
<protein>
    <recommendedName>
        <fullName evidence="5">ABCAC</fullName>
    </recommendedName>
</protein>
<sequence>MVPRQRGFKQGVGRRKWTLSLPVLMAFFRQLKLLLWKNGLGVIRQPLWSMTLVAWPLVIFILIAVTRVHFPTIVKDTCYVGPRNLPSTGFFPFLQTLLCNTDSKCHNTSRLVDSTASKSSRDRRSAPLPKTSPLADLMQRKDFFSQTFPTDPQSDTAALVKFLENIIGSSNRNNYTSVFPMNALNSSLYDQETMNTILESVKIFKKAFCTVTLPWINQTSTDAVTHALVTFCNSNNTVLEVSLQTLNKVLTDLIETKPEQLISMAGATVMFFDQLQNETLMWETLLALPNLFSASSLDEMLNNTETLLTNIQSLLQFLQATFPDTGDLLYQVHPVFEGSIEVIRYIQNWPGQDVSITLGDIVTLRNDSVRDIVKQILQEVHIPLHQAVGLMWDKDMVSSYLCGNSNNTMWLTAACSTGTVDMLLRWICPDKVAKEVFLAWTKHVAADDVSFVRELVQNLMGGSTSGNQGVSRSRRSFDTEQQSNEAELFVGVSQALLEITKIDPDVEMVGQRVLKTSFQSMKAARVTLVTVTKVMSHILEDTENLQMTYQMLMTNQSEAAAWFSRVMDSVVEVFEEAMQSEECEELLEPFEWLLSSETVNVEVWRSVLCQNISALKEALPMDWNLVVENVQEVYYVLTGQADFNLTLPMMLSEWNNLYNASMQFGEFLERLISQLGEDSWMNWIPGHYTHNIMETLQHSLSMSMGNLGEKLEESDMWPGMKNYFHIMYWILNYRPGFEKDPPNCFVNGHSMVLHCDTGLEWPEFVKAVTEVVMSPSEDVLTNAIRGTVSLLQHAYGEIYKNLTATYLNQELEGEDALSAYLIKLILNLDDFLQTVTVLPDRNISDPAVIGPLISDLLESAGLKPLQPLLFNGGPVNESTVLDAVLQIIRHNQQIFTIGDTGSAMKNYFYVINWILNYRPGFEKDPPNCFVDVHSMVLHCDTGLEWPEFVKAVTDVVMSPSEDLLANAIRGTVSLLQHVYGEIYKNLTATYLNQELEGGDALSAYLNKLILNLDSFLQTVTVLPDRNISDPAVIGPLISDLLESAGLKPLQPLLFNGGPVNESTVLDAVLQIIRHNQQIFTYGETGSAMKRLEQLIMEFLSLERNLTLSFSHILKHSLLTYSLSINPKEMASPKETLNRFTNQTFDEAILDAMQLLKTLIDSLDGDPTNIILGYLRQLQKFVTSLFRLQKIKHLMSSNGQFTPVEVADLQAASVDFLNLLDPEKLQSLIHDGPDVAQDLIIQKLVAFLPPDVQKNATNFLQDFKALQDEITQCVEGKNCQQGILEIFTLLDQIIEFMLAASGNITITITPTNTVPWSQEHEELLTAFFSLMLPPNDAAHVETFKQTLSFVKLVVEIQNVTISNVQSALKQSNLTIFKLDEISTLAGASSLNDLIVKMLEIFTDIDKKCSGPKSNMTMTSDCVLGLINAVSSYMTNIPALQNETSLLSFISVIVNETLSDFNQVDFSSDPDMAVMQTLEAILTNIKMILQLNQQNSSDITNEITMVEHLIQLVTDMEPFSRLNTTLIEDPVHAQKVFLELVDWYLTRLQMITSNSSISGFLHDFFYITRMQVAAQLAQIEFSMFVSEKIEFLLDRLEYPLNGTDISVIGQTTIEIIQHLLVYINNTMELPDNITDLEQLQSIQDQIKLYLDLVEDWIKQPNVQLLLTSMLQWGNSSMMLSTPVRDLNLLLQTMVNLLNEDQIAYLLMINNITESLSNAINEAEQPGGLQSEQFVTAILTALHRAMQIPNPIMAHLSSALQQDILGIVQGSLTLIVSEDRSFAASQHISIVILERVEKVIQEIIPECYAEYLLPMIKLLTTYFESTSTSSGPNQWNQIILNEMKAIQNLLPPNYTAQYYISVVIEITDFILNPGQGNMSIWESFEGATMESLPEVISQLTKLVGMFVQLVMEGPPSTSLDNLSLFVPVLEQVITGNADQDTWDKLEQMLETLLSAFEGEDLWNNVSSVMPLFEKLTETVVNNLQAEDEMILSLQMPLASLMRDIALAVNTSHLNISELTVEMQLAIERTLQAAQQASGTLNCSKALKPWEPVGEAAGVNLSTFVVWCETSLQPVLKAYAAVLTDLSHLNMSHMGMEPISVSLAAGKIVKILQSLYHVSINRTDVIEQFIMTLSGQLHQLTGLHLSHEGQNYWYKLLQDMQLQSSLIGINQLSDELLDVAPFLQPYFKAAFKAMSHILDNYNLNESTSSSQELIEEAAMIFLTSANITLNDIFPMMSGNASGLNLDLLGETMGKIIKLIIETRVFGHSPEVYQALEHLLAKNSTYIMVERVYEMSVWLASTEASGLELLSQGLSKMYEIIRLPLSILTKLSMDVDAEAYEELFGNMFAAFNQFVGTSGLYPPMLQHHYVSYSEMSDGHHIMRNRWKRDLSPMMTRDPMQDIIDLFHIDYPAMFRAISVPPTTAEITETAHVLFANPDLNVVMKGATRGMPWSFNASREATIDATLGMFSLFTHPQLFEMPSMDILTNAAEMLPDGLPFASEIKTFSRALASEPPENLRAMQEAIQTATELLQISPTDPEFTDQLNQLRYQMCALENADSVALLLQPLSMKPGDLCDTILPSLQALAEAQQTNITSLSEIIFQAIVGDPRNYNLQSDWTTVLSEVLGLNISSLSLINFTAPGESISLYIHPSY</sequence>
<feature type="region of interest" description="Disordered" evidence="1">
    <location>
        <begin position="110"/>
        <end position="132"/>
    </location>
</feature>
<dbReference type="Proteomes" id="UP001345963">
    <property type="component" value="Unassembled WGS sequence"/>
</dbReference>
<organism evidence="3 4">
    <name type="scientific">Ataeniobius toweri</name>
    <dbReference type="NCBI Taxonomy" id="208326"/>
    <lineage>
        <taxon>Eukaryota</taxon>
        <taxon>Metazoa</taxon>
        <taxon>Chordata</taxon>
        <taxon>Craniata</taxon>
        <taxon>Vertebrata</taxon>
        <taxon>Euteleostomi</taxon>
        <taxon>Actinopterygii</taxon>
        <taxon>Neopterygii</taxon>
        <taxon>Teleostei</taxon>
        <taxon>Neoteleostei</taxon>
        <taxon>Acanthomorphata</taxon>
        <taxon>Ovalentaria</taxon>
        <taxon>Atherinomorphae</taxon>
        <taxon>Cyprinodontiformes</taxon>
        <taxon>Goodeidae</taxon>
        <taxon>Ataeniobius</taxon>
    </lineage>
</organism>
<comment type="caution">
    <text evidence="3">The sequence shown here is derived from an EMBL/GenBank/DDBJ whole genome shotgun (WGS) entry which is preliminary data.</text>
</comment>
<gene>
    <name evidence="3" type="ORF">ATANTOWER_020387</name>
</gene>
<keyword evidence="2" id="KW-0472">Membrane</keyword>
<reference evidence="3 4" key="1">
    <citation type="submission" date="2021-07" db="EMBL/GenBank/DDBJ databases">
        <authorList>
            <person name="Palmer J.M."/>
        </authorList>
    </citation>
    <scope>NUCLEOTIDE SEQUENCE [LARGE SCALE GENOMIC DNA]</scope>
    <source>
        <strain evidence="3 4">AT_MEX2019</strain>
        <tissue evidence="3">Muscle</tissue>
    </source>
</reference>
<feature type="transmembrane region" description="Helical" evidence="2">
    <location>
        <begin position="47"/>
        <end position="70"/>
    </location>
</feature>
<keyword evidence="2" id="KW-1133">Transmembrane helix</keyword>
<name>A0ABU7AAQ7_9TELE</name>
<accession>A0ABU7AAQ7</accession>
<keyword evidence="2" id="KW-0812">Transmembrane</keyword>